<accession>A0A6C0J5A7</accession>
<evidence type="ECO:0000313" key="1">
    <source>
        <dbReference type="EMBL" id="QHU00885.1"/>
    </source>
</evidence>
<protein>
    <submittedName>
        <fullName evidence="1">Uncharacterized protein</fullName>
    </submittedName>
</protein>
<sequence length="218" mass="24741">MSESTIHNKLQEMELVTKRMPELASIAKIMLTGALIANSNIHDPETTPSCEESMQDRSIPTGYAHYTKQPETVLFTVAKATANKLMYMLKEERKTPKWGLPPPSVSFENNYNCDTQVMCSVMLNAADNVSNCWNRQTLLLCVSNAIAHVVADTIVITDNNNEQLEMGGMNYSYYECDGIFEGHGYTKKDYRDRGAKNDCLSHKYVSPERRESLWFYSI</sequence>
<dbReference type="AlphaFoldDB" id="A0A6C0J5A7"/>
<name>A0A6C0J5A7_9ZZZZ</name>
<proteinExistence type="predicted"/>
<organism evidence="1">
    <name type="scientific">viral metagenome</name>
    <dbReference type="NCBI Taxonomy" id="1070528"/>
    <lineage>
        <taxon>unclassified sequences</taxon>
        <taxon>metagenomes</taxon>
        <taxon>organismal metagenomes</taxon>
    </lineage>
</organism>
<dbReference type="EMBL" id="MN740330">
    <property type="protein sequence ID" value="QHU00885.1"/>
    <property type="molecule type" value="Genomic_DNA"/>
</dbReference>
<reference evidence="1" key="1">
    <citation type="journal article" date="2020" name="Nature">
        <title>Giant virus diversity and host interactions through global metagenomics.</title>
        <authorList>
            <person name="Schulz F."/>
            <person name="Roux S."/>
            <person name="Paez-Espino D."/>
            <person name="Jungbluth S."/>
            <person name="Walsh D.A."/>
            <person name="Denef V.J."/>
            <person name="McMahon K.D."/>
            <person name="Konstantinidis K.T."/>
            <person name="Eloe-Fadrosh E.A."/>
            <person name="Kyrpides N.C."/>
            <person name="Woyke T."/>
        </authorList>
    </citation>
    <scope>NUCLEOTIDE SEQUENCE</scope>
    <source>
        <strain evidence="1">GVMAG-M-3300025860-20</strain>
    </source>
</reference>